<dbReference type="Proteomes" id="UP001163823">
    <property type="component" value="Chromosome 4"/>
</dbReference>
<sequence length="120" mass="13663">MTSNPKRKSNSLLSLRIRRRRTPRRTLSRLHLQARSSCSKARKSFKIKAKPSCGSNVSVSDKLEALKNLIPVHQNVEIVKADQLFQETADYIVMLRTQVVILQKLIEIYGNTTENENAVS</sequence>
<reference evidence="3" key="1">
    <citation type="journal article" date="2023" name="Science">
        <title>Elucidation of the pathway for biosynthesis of saponin adjuvants from the soapbark tree.</title>
        <authorList>
            <person name="Reed J."/>
            <person name="Orme A."/>
            <person name="El-Demerdash A."/>
            <person name="Owen C."/>
            <person name="Martin L.B.B."/>
            <person name="Misra R.C."/>
            <person name="Kikuchi S."/>
            <person name="Rejzek M."/>
            <person name="Martin A.C."/>
            <person name="Harkess A."/>
            <person name="Leebens-Mack J."/>
            <person name="Louveau T."/>
            <person name="Stephenson M.J."/>
            <person name="Osbourn A."/>
        </authorList>
    </citation>
    <scope>NUCLEOTIDE SEQUENCE</scope>
    <source>
        <strain evidence="3">S10</strain>
    </source>
</reference>
<evidence type="ECO:0000256" key="2">
    <source>
        <dbReference type="ARBA" id="ARBA00023163"/>
    </source>
</evidence>
<keyword evidence="1" id="KW-0805">Transcription regulation</keyword>
<dbReference type="KEGG" id="qsa:O6P43_009144"/>
<protein>
    <submittedName>
        <fullName evidence="3">Transcription factor like</fullName>
    </submittedName>
</protein>
<evidence type="ECO:0000313" key="3">
    <source>
        <dbReference type="EMBL" id="KAJ7971056.1"/>
    </source>
</evidence>
<organism evidence="3 4">
    <name type="scientific">Quillaja saponaria</name>
    <name type="common">Soap bark tree</name>
    <dbReference type="NCBI Taxonomy" id="32244"/>
    <lineage>
        <taxon>Eukaryota</taxon>
        <taxon>Viridiplantae</taxon>
        <taxon>Streptophyta</taxon>
        <taxon>Embryophyta</taxon>
        <taxon>Tracheophyta</taxon>
        <taxon>Spermatophyta</taxon>
        <taxon>Magnoliopsida</taxon>
        <taxon>eudicotyledons</taxon>
        <taxon>Gunneridae</taxon>
        <taxon>Pentapetalae</taxon>
        <taxon>rosids</taxon>
        <taxon>fabids</taxon>
        <taxon>Fabales</taxon>
        <taxon>Quillajaceae</taxon>
        <taxon>Quillaja</taxon>
    </lineage>
</organism>
<dbReference type="AlphaFoldDB" id="A0AAD7PXM3"/>
<dbReference type="InterPro" id="IPR044660">
    <property type="entry name" value="IBH1-like"/>
</dbReference>
<dbReference type="PANTHER" id="PTHR33124:SF57">
    <property type="entry name" value="TRANSCRIPTION FACTOR UPBEAT-LIKE PROTEIN"/>
    <property type="match status" value="1"/>
</dbReference>
<gene>
    <name evidence="3" type="ORF">O6P43_009144</name>
</gene>
<comment type="caution">
    <text evidence="3">The sequence shown here is derived from an EMBL/GenBank/DDBJ whole genome shotgun (WGS) entry which is preliminary data.</text>
</comment>
<dbReference type="GO" id="GO:0006355">
    <property type="term" value="P:regulation of DNA-templated transcription"/>
    <property type="evidence" value="ECO:0007669"/>
    <property type="project" value="InterPro"/>
</dbReference>
<accession>A0AAD7PXM3</accession>
<evidence type="ECO:0000313" key="4">
    <source>
        <dbReference type="Proteomes" id="UP001163823"/>
    </source>
</evidence>
<dbReference type="EMBL" id="JARAOO010000004">
    <property type="protein sequence ID" value="KAJ7971056.1"/>
    <property type="molecule type" value="Genomic_DNA"/>
</dbReference>
<name>A0AAD7PXM3_QUISA</name>
<proteinExistence type="predicted"/>
<dbReference type="PANTHER" id="PTHR33124">
    <property type="entry name" value="TRANSCRIPTION FACTOR IBH1-LIKE 1"/>
    <property type="match status" value="1"/>
</dbReference>
<evidence type="ECO:0000256" key="1">
    <source>
        <dbReference type="ARBA" id="ARBA00023015"/>
    </source>
</evidence>
<keyword evidence="4" id="KW-1185">Reference proteome</keyword>
<keyword evidence="2" id="KW-0804">Transcription</keyword>